<dbReference type="Proteomes" id="UP001569428">
    <property type="component" value="Unassembled WGS sequence"/>
</dbReference>
<evidence type="ECO:0000313" key="4">
    <source>
        <dbReference type="Proteomes" id="UP001569428"/>
    </source>
</evidence>
<evidence type="ECO:0000256" key="1">
    <source>
        <dbReference type="ARBA" id="ARBA00006547"/>
    </source>
</evidence>
<organism evidence="3 4">
    <name type="scientific">Microbulbifer epialgicus</name>
    <dbReference type="NCBI Taxonomy" id="393907"/>
    <lineage>
        <taxon>Bacteria</taxon>
        <taxon>Pseudomonadati</taxon>
        <taxon>Pseudomonadota</taxon>
        <taxon>Gammaproteobacteria</taxon>
        <taxon>Cellvibrionales</taxon>
        <taxon>Microbulbiferaceae</taxon>
        <taxon>Microbulbifer</taxon>
    </lineage>
</organism>
<dbReference type="PRINTS" id="PR01543">
    <property type="entry name" value="ANATRNSFRASE"/>
</dbReference>
<keyword evidence="4" id="KW-1185">Reference proteome</keyword>
<dbReference type="Pfam" id="PF00797">
    <property type="entry name" value="Acetyltransf_2"/>
    <property type="match status" value="1"/>
</dbReference>
<dbReference type="SUPFAM" id="SSF54001">
    <property type="entry name" value="Cysteine proteinases"/>
    <property type="match status" value="1"/>
</dbReference>
<dbReference type="PANTHER" id="PTHR11786">
    <property type="entry name" value="N-HYDROXYARYLAMINE O-ACETYLTRANSFERASE"/>
    <property type="match status" value="1"/>
</dbReference>
<dbReference type="Gene3D" id="3.30.2140.10">
    <property type="entry name" value="Arylamine N-acetyltransferase"/>
    <property type="match status" value="1"/>
</dbReference>
<dbReference type="EMBL" id="JBGMEK010000033">
    <property type="protein sequence ID" value="MFA0812103.1"/>
    <property type="molecule type" value="Genomic_DNA"/>
</dbReference>
<accession>A0ABV4P2X2</accession>
<dbReference type="Gene3D" id="2.40.128.150">
    <property type="entry name" value="Cysteine proteinases"/>
    <property type="match status" value="1"/>
</dbReference>
<evidence type="ECO:0000256" key="2">
    <source>
        <dbReference type="RuleBase" id="RU003452"/>
    </source>
</evidence>
<dbReference type="InterPro" id="IPR038765">
    <property type="entry name" value="Papain-like_cys_pep_sf"/>
</dbReference>
<gene>
    <name evidence="3" type="ORF">ACCI49_14400</name>
</gene>
<sequence>MTKNTNGVDLQGYFKRIGYNGAPAVDLQTLGDLLAYHVRAIPFENVTSFLGSPVDIEILAIEDKLVRHQRGGYCFEQNALLRDVLQQIGFTVTGLAARVLWQTPPDHQPAQSHMILLVEIDGGPYLVDVGFGGNTLTAPLRLNSPNPQSTPHGTYRFTRNGDGEDYLLQVRVEGIWRPMYSFDLRPRTGGDYKIANWFCCTHPDSRFVQHLIAARAFSEGRHALVDRQLSYQPIVGPKSVIMLANIEELRRTLVDIFGIEVPTGAVADEKLRTIFLGKSEQRRGEDTGALISPVAL</sequence>
<comment type="caution">
    <text evidence="3">The sequence shown here is derived from an EMBL/GenBank/DDBJ whole genome shotgun (WGS) entry which is preliminary data.</text>
</comment>
<dbReference type="InterPro" id="IPR001447">
    <property type="entry name" value="Arylamine_N-AcTrfase"/>
</dbReference>
<name>A0ABV4P2X2_9GAMM</name>
<comment type="similarity">
    <text evidence="1 2">Belongs to the arylamine N-acetyltransferase family.</text>
</comment>
<evidence type="ECO:0000313" key="3">
    <source>
        <dbReference type="EMBL" id="MFA0812103.1"/>
    </source>
</evidence>
<reference evidence="3 4" key="1">
    <citation type="submission" date="2024-08" db="EMBL/GenBank/DDBJ databases">
        <authorList>
            <person name="Ishaq N."/>
        </authorList>
    </citation>
    <scope>NUCLEOTIDE SEQUENCE [LARGE SCALE GENOMIC DNA]</scope>
    <source>
        <strain evidence="3 4">DSM 18651</strain>
    </source>
</reference>
<protein>
    <submittedName>
        <fullName evidence="3">Arylamine N-acetyltransferase</fullName>
    </submittedName>
</protein>
<dbReference type="PANTHER" id="PTHR11786:SF0">
    <property type="entry name" value="ARYLAMINE N-ACETYLTRANSFERASE 4-RELATED"/>
    <property type="match status" value="1"/>
</dbReference>
<proteinExistence type="inferred from homology"/>
<dbReference type="RefSeq" id="WP_371839728.1">
    <property type="nucleotide sequence ID" value="NZ_JBGMEK010000033.1"/>
</dbReference>